<dbReference type="Gene3D" id="3.30.230.70">
    <property type="entry name" value="GHMP Kinase, N-terminal domain"/>
    <property type="match status" value="2"/>
</dbReference>
<dbReference type="EC" id="2.7.7.8" evidence="9"/>
<protein>
    <recommendedName>
        <fullName evidence="9">Polyribonucleotide nucleotidyltransferase</fullName>
        <ecNumber evidence="9">2.7.7.8</ecNumber>
    </recommendedName>
    <alternativeName>
        <fullName evidence="9">Polynucleotide phosphorylase</fullName>
        <shortName evidence="9">PNPase</shortName>
    </alternativeName>
</protein>
<dbReference type="FunFam" id="2.40.50.140:FF:000023">
    <property type="entry name" value="Polyribonucleotide nucleotidyltransferase"/>
    <property type="match status" value="1"/>
</dbReference>
<evidence type="ECO:0000256" key="3">
    <source>
        <dbReference type="ARBA" id="ARBA00022490"/>
    </source>
</evidence>
<dbReference type="FunFam" id="3.30.230.70:FF:000001">
    <property type="entry name" value="Polyribonucleotide nucleotidyltransferase"/>
    <property type="match status" value="1"/>
</dbReference>
<dbReference type="STRING" id="172713.GCA_001705305_01780"/>
<proteinExistence type="inferred from homology"/>
<dbReference type="RefSeq" id="WP_094155436.1">
    <property type="nucleotide sequence ID" value="NZ_CP020028.1"/>
</dbReference>
<dbReference type="AlphaFoldDB" id="A0A222WN41"/>
<evidence type="ECO:0000256" key="8">
    <source>
        <dbReference type="ARBA" id="ARBA00022884"/>
    </source>
</evidence>
<keyword evidence="6 9" id="KW-0479">Metal-binding</keyword>
<keyword evidence="3 9" id="KW-0963">Cytoplasm</keyword>
<dbReference type="InterPro" id="IPR036612">
    <property type="entry name" value="KH_dom_type_1_sf"/>
</dbReference>
<evidence type="ECO:0000256" key="6">
    <source>
        <dbReference type="ARBA" id="ARBA00022723"/>
    </source>
</evidence>
<dbReference type="PANTHER" id="PTHR11252:SF0">
    <property type="entry name" value="POLYRIBONUCLEOTIDE NUCLEOTIDYLTRANSFERASE 1, MITOCHONDRIAL"/>
    <property type="match status" value="1"/>
</dbReference>
<evidence type="ECO:0000256" key="4">
    <source>
        <dbReference type="ARBA" id="ARBA00022679"/>
    </source>
</evidence>
<comment type="similarity">
    <text evidence="2 9">Belongs to the polyribonucleotide nucleotidyltransferase family.</text>
</comment>
<comment type="function">
    <text evidence="9">Involved in mRNA degradation. Catalyzes the phosphorolysis of single-stranded polyribonucleotides processively in the 3'- to 5'-direction.</text>
</comment>
<dbReference type="SUPFAM" id="SSF54211">
    <property type="entry name" value="Ribosomal protein S5 domain 2-like"/>
    <property type="match status" value="2"/>
</dbReference>
<comment type="cofactor">
    <cofactor evidence="9">
        <name>Mg(2+)</name>
        <dbReference type="ChEBI" id="CHEBI:18420"/>
    </cofactor>
</comment>
<dbReference type="HAMAP" id="MF_01595">
    <property type="entry name" value="PNPase"/>
    <property type="match status" value="1"/>
</dbReference>
<dbReference type="InterPro" id="IPR004087">
    <property type="entry name" value="KH_dom"/>
</dbReference>
<keyword evidence="7 9" id="KW-0460">Magnesium</keyword>
<dbReference type="FunFam" id="3.30.1370.10:FF:000001">
    <property type="entry name" value="Polyribonucleotide nucleotidyltransferase"/>
    <property type="match status" value="1"/>
</dbReference>
<dbReference type="PROSITE" id="PS50084">
    <property type="entry name" value="KH_TYPE_1"/>
    <property type="match status" value="1"/>
</dbReference>
<evidence type="ECO:0000313" key="11">
    <source>
        <dbReference type="EMBL" id="ASR47917.1"/>
    </source>
</evidence>
<dbReference type="SMART" id="SM00322">
    <property type="entry name" value="KH"/>
    <property type="match status" value="1"/>
</dbReference>
<organism evidence="11 12">
    <name type="scientific">Paenibacillus kribbensis</name>
    <dbReference type="NCBI Taxonomy" id="172713"/>
    <lineage>
        <taxon>Bacteria</taxon>
        <taxon>Bacillati</taxon>
        <taxon>Bacillota</taxon>
        <taxon>Bacilli</taxon>
        <taxon>Bacillales</taxon>
        <taxon>Paenibacillaceae</taxon>
        <taxon>Paenibacillus</taxon>
    </lineage>
</organism>
<dbReference type="CDD" id="cd11364">
    <property type="entry name" value="RNase_PH_PNPase_2"/>
    <property type="match status" value="1"/>
</dbReference>
<name>A0A222WN41_9BACL</name>
<evidence type="ECO:0000259" key="10">
    <source>
        <dbReference type="PROSITE" id="PS50126"/>
    </source>
</evidence>
<keyword evidence="8 9" id="KW-0694">RNA-binding</keyword>
<dbReference type="CDD" id="cd04472">
    <property type="entry name" value="S1_PNPase"/>
    <property type="match status" value="1"/>
</dbReference>
<dbReference type="InterPro" id="IPR027408">
    <property type="entry name" value="PNPase/RNase_PH_dom_sf"/>
</dbReference>
<reference evidence="11 12" key="1">
    <citation type="submission" date="2017-03" db="EMBL/GenBank/DDBJ databases">
        <title>Complete genome sequence of Paenibacillus Kribbensis producing bioflocculants.</title>
        <authorList>
            <person name="Lee H.-G."/>
            <person name="Oh H.-M."/>
        </authorList>
    </citation>
    <scope>NUCLEOTIDE SEQUENCE [LARGE SCALE GENOMIC DNA]</scope>
    <source>
        <strain evidence="11 12">AM49</strain>
    </source>
</reference>
<keyword evidence="12" id="KW-1185">Reference proteome</keyword>
<dbReference type="PANTHER" id="PTHR11252">
    <property type="entry name" value="POLYRIBONUCLEOTIDE NUCLEOTIDYLTRANSFERASE"/>
    <property type="match status" value="1"/>
</dbReference>
<dbReference type="NCBIfam" id="TIGR03591">
    <property type="entry name" value="polynuc_phos"/>
    <property type="match status" value="1"/>
</dbReference>
<dbReference type="EMBL" id="CP020028">
    <property type="protein sequence ID" value="ASR47917.1"/>
    <property type="molecule type" value="Genomic_DNA"/>
</dbReference>
<dbReference type="SUPFAM" id="SSF55666">
    <property type="entry name" value="Ribonuclease PH domain 2-like"/>
    <property type="match status" value="2"/>
</dbReference>
<dbReference type="Pfam" id="PF00013">
    <property type="entry name" value="KH_1"/>
    <property type="match status" value="1"/>
</dbReference>
<dbReference type="FunFam" id="3.30.230.70:FF:000002">
    <property type="entry name" value="Polyribonucleotide nucleotidyltransferase"/>
    <property type="match status" value="1"/>
</dbReference>
<dbReference type="Pfam" id="PF03726">
    <property type="entry name" value="PNPase"/>
    <property type="match status" value="1"/>
</dbReference>
<dbReference type="Gene3D" id="2.40.50.140">
    <property type="entry name" value="Nucleic acid-binding proteins"/>
    <property type="match status" value="1"/>
</dbReference>
<dbReference type="OrthoDB" id="9804305at2"/>
<dbReference type="GO" id="GO:0004654">
    <property type="term" value="F:polyribonucleotide nucleotidyltransferase activity"/>
    <property type="evidence" value="ECO:0007669"/>
    <property type="project" value="UniProtKB-UniRule"/>
</dbReference>
<dbReference type="GO" id="GO:0005829">
    <property type="term" value="C:cytosol"/>
    <property type="evidence" value="ECO:0007669"/>
    <property type="project" value="UniProtKB-ARBA"/>
</dbReference>
<keyword evidence="4 9" id="KW-0808">Transferase</keyword>
<feature type="binding site" evidence="9">
    <location>
        <position position="491"/>
    </location>
    <ligand>
        <name>Mg(2+)</name>
        <dbReference type="ChEBI" id="CHEBI:18420"/>
    </ligand>
</feature>
<evidence type="ECO:0000256" key="5">
    <source>
        <dbReference type="ARBA" id="ARBA00022695"/>
    </source>
</evidence>
<dbReference type="GO" id="GO:0000287">
    <property type="term" value="F:magnesium ion binding"/>
    <property type="evidence" value="ECO:0007669"/>
    <property type="project" value="UniProtKB-UniRule"/>
</dbReference>
<feature type="domain" description="S1 motif" evidence="10">
    <location>
        <begin position="621"/>
        <end position="689"/>
    </location>
</feature>
<dbReference type="CDD" id="cd02393">
    <property type="entry name" value="KH-I_PNPase"/>
    <property type="match status" value="1"/>
</dbReference>
<dbReference type="PIRSF" id="PIRSF005499">
    <property type="entry name" value="PNPase"/>
    <property type="match status" value="1"/>
</dbReference>
<comment type="subcellular location">
    <subcellularLocation>
        <location evidence="1 9">Cytoplasm</location>
    </subcellularLocation>
</comment>
<dbReference type="GO" id="GO:0003723">
    <property type="term" value="F:RNA binding"/>
    <property type="evidence" value="ECO:0007669"/>
    <property type="project" value="UniProtKB-UniRule"/>
</dbReference>
<dbReference type="InterPro" id="IPR004088">
    <property type="entry name" value="KH_dom_type_1"/>
</dbReference>
<sequence length="700" mass="76582">MEQRVEMQLGGRKLVLETGRLAKQANAAVKVSYGETVVLCTVTASREPKDLDFFPLTVNYEERLYAVGKIPGGFIKREGRPSQKAILSSRLTDRPIRPLFPEGFRNDVQVLNLVMSVDQDCEPEIAAMIGTSAALSISDVPFNGPIGGVAVGRVNGQFVINPDIAQQKTSDLYLVVAGTKDAIMMVEAEGDEIPEEVMLEAIMFGHDEIKNIVAVIEQLVQVAGKEKMQVKLHAVDDKVNSEVRAYAGDRLVEAVKIAEKHARQEAIDAINEETVAHFEAQYIETPELLKDVSEVLYDIVKEEVRRLITHDKVRPDGRKLNEIRPIESDTSILPRTHGSGLFTRGQTQALSVCTLGALGDVQILDGIDLEETKRFMHHYNFPPFSVGEARPLRAPGRREIGHGALGERALSKVIPSETEFPYTIRLVSEVLESNGSTSQASICASTLAMMDAGVPIKAPVAGVAMGLIKDGDHVSVLTDIQGMEDHLGDMDFKVAGTAEGVTAIQMDIKIDGIDREILQDALKQAREGRLFILGKMMEAIQKPREQLSPYAPKIMTMHINPDKIRDVIGAGGKIINKIIEETGVKIDIEQDGRVFIASTNQEMNEKARSIIEGIVKEVVVGEIYIGTVKRIEKFGAFVEILPGKDGLVHISQLSTERVAKVEDVVAIGDTITVKVTEIDQQGRVNLSRKAVLTAEAPAKS</sequence>
<dbReference type="Pfam" id="PF01138">
    <property type="entry name" value="RNase_PH"/>
    <property type="match status" value="2"/>
</dbReference>
<evidence type="ECO:0000256" key="1">
    <source>
        <dbReference type="ARBA" id="ARBA00004496"/>
    </source>
</evidence>
<dbReference type="Proteomes" id="UP000214666">
    <property type="component" value="Chromosome"/>
</dbReference>
<dbReference type="InterPro" id="IPR015847">
    <property type="entry name" value="ExoRNase_PH_dom2"/>
</dbReference>
<dbReference type="SMART" id="SM00316">
    <property type="entry name" value="S1"/>
    <property type="match status" value="1"/>
</dbReference>
<dbReference type="SUPFAM" id="SSF54791">
    <property type="entry name" value="Eukaryotic type KH-domain (KH-domain type I)"/>
    <property type="match status" value="1"/>
</dbReference>
<evidence type="ECO:0000256" key="9">
    <source>
        <dbReference type="HAMAP-Rule" id="MF_01595"/>
    </source>
</evidence>
<evidence type="ECO:0000256" key="7">
    <source>
        <dbReference type="ARBA" id="ARBA00022842"/>
    </source>
</evidence>
<dbReference type="Gene3D" id="3.30.1370.10">
    <property type="entry name" value="K Homology domain, type 1"/>
    <property type="match status" value="1"/>
</dbReference>
<dbReference type="InterPro" id="IPR001247">
    <property type="entry name" value="ExoRNase_PH_dom1"/>
</dbReference>
<dbReference type="GO" id="GO:0006402">
    <property type="term" value="P:mRNA catabolic process"/>
    <property type="evidence" value="ECO:0007669"/>
    <property type="project" value="UniProtKB-UniRule"/>
</dbReference>
<dbReference type="GO" id="GO:0000175">
    <property type="term" value="F:3'-5'-RNA exonuclease activity"/>
    <property type="evidence" value="ECO:0007669"/>
    <property type="project" value="TreeGrafter"/>
</dbReference>
<gene>
    <name evidence="9" type="primary">pnp</name>
    <name evidence="11" type="ORF">B4V02_15090</name>
</gene>
<dbReference type="PROSITE" id="PS50126">
    <property type="entry name" value="S1"/>
    <property type="match status" value="1"/>
</dbReference>
<keyword evidence="5 9" id="KW-0548">Nucleotidyltransferase</keyword>
<comment type="catalytic activity">
    <reaction evidence="9">
        <text>RNA(n+1) + phosphate = RNA(n) + a ribonucleoside 5'-diphosphate</text>
        <dbReference type="Rhea" id="RHEA:22096"/>
        <dbReference type="Rhea" id="RHEA-COMP:14527"/>
        <dbReference type="Rhea" id="RHEA-COMP:17342"/>
        <dbReference type="ChEBI" id="CHEBI:43474"/>
        <dbReference type="ChEBI" id="CHEBI:57930"/>
        <dbReference type="ChEBI" id="CHEBI:140395"/>
        <dbReference type="EC" id="2.7.7.8"/>
    </reaction>
</comment>
<dbReference type="Pfam" id="PF03725">
    <property type="entry name" value="RNase_PH_C"/>
    <property type="match status" value="2"/>
</dbReference>
<dbReference type="GO" id="GO:0006396">
    <property type="term" value="P:RNA processing"/>
    <property type="evidence" value="ECO:0007669"/>
    <property type="project" value="InterPro"/>
</dbReference>
<dbReference type="KEGG" id="pkb:B4V02_15090"/>
<dbReference type="InterPro" id="IPR020568">
    <property type="entry name" value="Ribosomal_Su5_D2-typ_SF"/>
</dbReference>
<dbReference type="InterPro" id="IPR003029">
    <property type="entry name" value="S1_domain"/>
</dbReference>
<dbReference type="InterPro" id="IPR036345">
    <property type="entry name" value="ExoRNase_PH_dom2_sf"/>
</dbReference>
<evidence type="ECO:0000313" key="12">
    <source>
        <dbReference type="Proteomes" id="UP000214666"/>
    </source>
</evidence>
<dbReference type="InterPro" id="IPR012340">
    <property type="entry name" value="NA-bd_OB-fold"/>
</dbReference>
<dbReference type="SUPFAM" id="SSF50249">
    <property type="entry name" value="Nucleic acid-binding proteins"/>
    <property type="match status" value="1"/>
</dbReference>
<accession>A0A222WN41</accession>
<evidence type="ECO:0000256" key="2">
    <source>
        <dbReference type="ARBA" id="ARBA00007404"/>
    </source>
</evidence>
<feature type="binding site" evidence="9">
    <location>
        <position position="485"/>
    </location>
    <ligand>
        <name>Mg(2+)</name>
        <dbReference type="ChEBI" id="CHEBI:18420"/>
    </ligand>
</feature>
<dbReference type="CDD" id="cd11363">
    <property type="entry name" value="RNase_PH_PNPase_1"/>
    <property type="match status" value="1"/>
</dbReference>
<dbReference type="Pfam" id="PF00575">
    <property type="entry name" value="S1"/>
    <property type="match status" value="1"/>
</dbReference>
<dbReference type="InterPro" id="IPR012162">
    <property type="entry name" value="PNPase"/>
</dbReference>
<dbReference type="NCBIfam" id="NF008805">
    <property type="entry name" value="PRK11824.1"/>
    <property type="match status" value="1"/>
</dbReference>
<dbReference type="InterPro" id="IPR015848">
    <property type="entry name" value="PNPase_PH_RNA-bd_bac/org-type"/>
</dbReference>